<comment type="caution">
    <text evidence="1">The sequence shown here is derived from an EMBL/GenBank/DDBJ whole genome shotgun (WGS) entry which is preliminary data.</text>
</comment>
<sequence>MRNLRSSGRHSLRGKQNQCTYRCDISGQKTIEKYRSRCLPCLHHGRIRFMRGLIIRSWRTFHACPLKKNTTNTKGGVDLACMLRALCRSTEVKPGIKEFFGPSVSLRRDLSANNAKSGSYKDLLQFTLEISDSLLKKAPEKITAKHSHLIRPRCLSAECRCCLCQKTSRVRQKIS</sequence>
<dbReference type="InParanoid" id="A0A0V1BT24"/>
<dbReference type="EMBL" id="JYDH01000013">
    <property type="protein sequence ID" value="KRY40313.1"/>
    <property type="molecule type" value="Genomic_DNA"/>
</dbReference>
<dbReference type="AlphaFoldDB" id="A0A0V1BT24"/>
<dbReference type="OrthoDB" id="10445386at2759"/>
<dbReference type="Proteomes" id="UP000054776">
    <property type="component" value="Unassembled WGS sequence"/>
</dbReference>
<name>A0A0V1BT24_TRISP</name>
<evidence type="ECO:0000313" key="2">
    <source>
        <dbReference type="Proteomes" id="UP000054776"/>
    </source>
</evidence>
<organism evidence="1 2">
    <name type="scientific">Trichinella spiralis</name>
    <name type="common">Trichina worm</name>
    <dbReference type="NCBI Taxonomy" id="6334"/>
    <lineage>
        <taxon>Eukaryota</taxon>
        <taxon>Metazoa</taxon>
        <taxon>Ecdysozoa</taxon>
        <taxon>Nematoda</taxon>
        <taxon>Enoplea</taxon>
        <taxon>Dorylaimia</taxon>
        <taxon>Trichinellida</taxon>
        <taxon>Trichinellidae</taxon>
        <taxon>Trichinella</taxon>
    </lineage>
</organism>
<reference evidence="1 2" key="1">
    <citation type="submission" date="2015-01" db="EMBL/GenBank/DDBJ databases">
        <title>Evolution of Trichinella species and genotypes.</title>
        <authorList>
            <person name="Korhonen P.K."/>
            <person name="Edoardo P."/>
            <person name="Giuseppe L.R."/>
            <person name="Gasser R.B."/>
        </authorList>
    </citation>
    <scope>NUCLEOTIDE SEQUENCE [LARGE SCALE GENOMIC DNA]</scope>
    <source>
        <strain evidence="1">ISS3</strain>
    </source>
</reference>
<keyword evidence="2" id="KW-1185">Reference proteome</keyword>
<proteinExistence type="predicted"/>
<gene>
    <name evidence="1" type="ORF">T01_12063</name>
</gene>
<protein>
    <submittedName>
        <fullName evidence="1">Uncharacterized protein</fullName>
    </submittedName>
</protein>
<evidence type="ECO:0000313" key="1">
    <source>
        <dbReference type="EMBL" id="KRY40313.1"/>
    </source>
</evidence>
<accession>A0A0V1BT24</accession>